<proteinExistence type="inferred from homology"/>
<feature type="transmembrane region" description="Helical" evidence="8">
    <location>
        <begin position="371"/>
        <end position="390"/>
    </location>
</feature>
<dbReference type="InterPro" id="IPR036259">
    <property type="entry name" value="MFS_trans_sf"/>
</dbReference>
<keyword evidence="3" id="KW-1003">Cell membrane</keyword>
<name>A0A3R7MDS6_PENVA</name>
<evidence type="ECO:0000313" key="12">
    <source>
        <dbReference type="Proteomes" id="UP000283509"/>
    </source>
</evidence>
<keyword evidence="4 8" id="KW-0812">Transmembrane</keyword>
<feature type="transmembrane region" description="Helical" evidence="8">
    <location>
        <begin position="249"/>
        <end position="269"/>
    </location>
</feature>
<organism evidence="11 12">
    <name type="scientific">Penaeus vannamei</name>
    <name type="common">Whiteleg shrimp</name>
    <name type="synonym">Litopenaeus vannamei</name>
    <dbReference type="NCBI Taxonomy" id="6689"/>
    <lineage>
        <taxon>Eukaryota</taxon>
        <taxon>Metazoa</taxon>
        <taxon>Ecdysozoa</taxon>
        <taxon>Arthropoda</taxon>
        <taxon>Crustacea</taxon>
        <taxon>Multicrustacea</taxon>
        <taxon>Malacostraca</taxon>
        <taxon>Eumalacostraca</taxon>
        <taxon>Eucarida</taxon>
        <taxon>Decapoda</taxon>
        <taxon>Dendrobranchiata</taxon>
        <taxon>Penaeoidea</taxon>
        <taxon>Penaeidae</taxon>
        <taxon>Penaeus</taxon>
    </lineage>
</organism>
<feature type="transmembrane region" description="Helical" evidence="8">
    <location>
        <begin position="650"/>
        <end position="672"/>
    </location>
</feature>
<feature type="transmembrane region" description="Helical" evidence="8">
    <location>
        <begin position="597"/>
        <end position="622"/>
    </location>
</feature>
<feature type="transmembrane region" description="Helical" evidence="8">
    <location>
        <begin position="443"/>
        <end position="462"/>
    </location>
</feature>
<dbReference type="AlphaFoldDB" id="A0A3R7MDS6"/>
<dbReference type="InterPro" id="IPR004156">
    <property type="entry name" value="OATP"/>
</dbReference>
<dbReference type="Pfam" id="PF03137">
    <property type="entry name" value="OATP"/>
    <property type="match status" value="1"/>
</dbReference>
<feature type="domain" description="Kazal-like" evidence="10">
    <location>
        <begin position="475"/>
        <end position="530"/>
    </location>
</feature>
<dbReference type="OrthoDB" id="5062115at2759"/>
<comment type="similarity">
    <text evidence="2 8">Belongs to the organo anion transporter (TC 2.A.60) family.</text>
</comment>
<feature type="transmembrane region" description="Helical" evidence="8">
    <location>
        <begin position="410"/>
        <end position="431"/>
    </location>
</feature>
<dbReference type="Proteomes" id="UP000283509">
    <property type="component" value="Unassembled WGS sequence"/>
</dbReference>
<evidence type="ECO:0000256" key="3">
    <source>
        <dbReference type="ARBA" id="ARBA00022475"/>
    </source>
</evidence>
<reference evidence="11 12" key="1">
    <citation type="submission" date="2018-04" db="EMBL/GenBank/DDBJ databases">
        <authorList>
            <person name="Zhang X."/>
            <person name="Yuan J."/>
            <person name="Li F."/>
            <person name="Xiang J."/>
        </authorList>
    </citation>
    <scope>NUCLEOTIDE SEQUENCE [LARGE SCALE GENOMIC DNA]</scope>
    <source>
        <tissue evidence="11">Muscle</tissue>
    </source>
</reference>
<dbReference type="SUPFAM" id="SSF103473">
    <property type="entry name" value="MFS general substrate transporter"/>
    <property type="match status" value="1"/>
</dbReference>
<protein>
    <recommendedName>
        <fullName evidence="8">Solute carrier organic anion transporter family member</fullName>
    </recommendedName>
</protein>
<evidence type="ECO:0000313" key="11">
    <source>
        <dbReference type="EMBL" id="ROT79926.1"/>
    </source>
</evidence>
<keyword evidence="7" id="KW-1015">Disulfide bond</keyword>
<feature type="transmembrane region" description="Helical" evidence="8">
    <location>
        <begin position="64"/>
        <end position="90"/>
    </location>
</feature>
<feature type="transmembrane region" description="Helical" evidence="8">
    <location>
        <begin position="561"/>
        <end position="585"/>
    </location>
</feature>
<dbReference type="CDD" id="cd17336">
    <property type="entry name" value="MFS_SLCO_OATP"/>
    <property type="match status" value="1"/>
</dbReference>
<evidence type="ECO:0000256" key="7">
    <source>
        <dbReference type="ARBA" id="ARBA00023157"/>
    </source>
</evidence>
<keyword evidence="12" id="KW-1185">Reference proteome</keyword>
<dbReference type="GO" id="GO:0006811">
    <property type="term" value="P:monoatomic ion transport"/>
    <property type="evidence" value="ECO:0007669"/>
    <property type="project" value="UniProtKB-KW"/>
</dbReference>
<sequence length="713" mass="77886">MDRKDNRLDGGPQPEVNRSPPDAQDEDPEEVSALLHGEGDLQDTRCGIGPFKPKWLQAFARTEVYLIVYCIAGIAHGMFFTYTVSVISTIEKRFKLTSKQTGVILTGNDISQVMLSLFLSYYGNYGHRPRWMAVGVMCAAGSGFGAALPHFLYGPGEDALALARDASSSSSSLEGDNRTETHAAGEQELCFSHPEENCGEDGGGGGAYMGAIILFFCSQFFVGIAVSIFYSIGVTYLDDNINKKAYPVYCALSFMLRILGPVLGFFVGGKCLSTWIDPKEVPALTTKDPRWLGACLIFSGSLLSLFPRKLPVTLRREAKRVLRQTEKDRKEGGDRGLQYFASLAKQSKEAQERPTLPNLKKALKRLFTNKIWVGNLFNTSVFVLASSGYWSFKPKYLENQFRKSSTEANYFTGIISLVSLVVGTSIGGTVLRWAQPGPRFVTGYNIFITLLIVCCYITLMFIGCPKLQIVGPVEGSPIPACSSTCGCSAKYSPVCSEDQTTLFYSPCYAGCTVANASASPITYTNCRCVTNSTMQDDYAPQNTTAFGTVTSGYCPEPCSTFFYYILLECIVKTVASTGRVGNSLINLRSVSDEDKGLALGLLTVFTSLFGFSPGPVIMGAIIDSACLVWDTSCGKTGNCWLYDSDKFRTIIHLVPAVLVLVSVLGDFVVFHYSRRMDLYGDREDQIQLERARRVVGESAVVCKSQNLGPAVDT</sequence>
<dbReference type="PANTHER" id="PTHR11388">
    <property type="entry name" value="ORGANIC ANION TRANSPORTER"/>
    <property type="match status" value="1"/>
</dbReference>
<evidence type="ECO:0000256" key="6">
    <source>
        <dbReference type="ARBA" id="ARBA00023136"/>
    </source>
</evidence>
<feature type="transmembrane region" description="Helical" evidence="8">
    <location>
        <begin position="289"/>
        <end position="306"/>
    </location>
</feature>
<evidence type="ECO:0000259" key="10">
    <source>
        <dbReference type="PROSITE" id="PS51465"/>
    </source>
</evidence>
<dbReference type="GO" id="GO:0016323">
    <property type="term" value="C:basolateral plasma membrane"/>
    <property type="evidence" value="ECO:0007669"/>
    <property type="project" value="TreeGrafter"/>
</dbReference>
<feature type="transmembrane region" description="Helical" evidence="8">
    <location>
        <begin position="102"/>
        <end position="122"/>
    </location>
</feature>
<keyword evidence="8" id="KW-0813">Transport</keyword>
<keyword evidence="8" id="KW-0406">Ion transport</keyword>
<evidence type="ECO:0000256" key="9">
    <source>
        <dbReference type="SAM" id="MobiDB-lite"/>
    </source>
</evidence>
<evidence type="ECO:0000256" key="8">
    <source>
        <dbReference type="RuleBase" id="RU362056"/>
    </source>
</evidence>
<dbReference type="Gene3D" id="1.20.1250.20">
    <property type="entry name" value="MFS general substrate transporter like domains"/>
    <property type="match status" value="1"/>
</dbReference>
<comment type="subcellular location">
    <subcellularLocation>
        <location evidence="1 8">Cell membrane</location>
        <topology evidence="1 8">Multi-pass membrane protein</topology>
    </subcellularLocation>
</comment>
<keyword evidence="6 8" id="KW-0472">Membrane</keyword>
<evidence type="ECO:0000256" key="4">
    <source>
        <dbReference type="ARBA" id="ARBA00022692"/>
    </source>
</evidence>
<evidence type="ECO:0000256" key="2">
    <source>
        <dbReference type="ARBA" id="ARBA00009657"/>
    </source>
</evidence>
<feature type="transmembrane region" description="Helical" evidence="8">
    <location>
        <begin position="211"/>
        <end position="237"/>
    </location>
</feature>
<comment type="caution">
    <text evidence="11">The sequence shown here is derived from an EMBL/GenBank/DDBJ whole genome shotgun (WGS) entry which is preliminary data.</text>
</comment>
<reference evidence="11 12" key="2">
    <citation type="submission" date="2019-01" db="EMBL/GenBank/DDBJ databases">
        <title>The decoding of complex shrimp genome reveals the adaptation for benthos swimmer, frequently molting mechanism and breeding impact on genome.</title>
        <authorList>
            <person name="Sun Y."/>
            <person name="Gao Y."/>
            <person name="Yu Y."/>
        </authorList>
    </citation>
    <scope>NUCLEOTIDE SEQUENCE [LARGE SCALE GENOMIC DNA]</scope>
    <source>
        <tissue evidence="11">Muscle</tissue>
    </source>
</reference>
<feature type="region of interest" description="Disordered" evidence="9">
    <location>
        <begin position="1"/>
        <end position="31"/>
    </location>
</feature>
<dbReference type="NCBIfam" id="TIGR00805">
    <property type="entry name" value="oat"/>
    <property type="match status" value="1"/>
</dbReference>
<dbReference type="PANTHER" id="PTHR11388:SF76">
    <property type="entry name" value="SOLUTE CARRIER ORGANIC ANION TRANSPORTER FAMILY MEMBER"/>
    <property type="match status" value="1"/>
</dbReference>
<dbReference type="PROSITE" id="PS51465">
    <property type="entry name" value="KAZAL_2"/>
    <property type="match status" value="1"/>
</dbReference>
<dbReference type="InterPro" id="IPR002350">
    <property type="entry name" value="Kazal_dom"/>
</dbReference>
<feature type="transmembrane region" description="Helical" evidence="8">
    <location>
        <begin position="134"/>
        <end position="153"/>
    </location>
</feature>
<dbReference type="GO" id="GO:0043252">
    <property type="term" value="P:sodium-independent organic anion transport"/>
    <property type="evidence" value="ECO:0007669"/>
    <property type="project" value="TreeGrafter"/>
</dbReference>
<dbReference type="GO" id="GO:0015347">
    <property type="term" value="F:sodium-independent organic anion transmembrane transporter activity"/>
    <property type="evidence" value="ECO:0007669"/>
    <property type="project" value="TreeGrafter"/>
</dbReference>
<accession>A0A3R7MDS6</accession>
<evidence type="ECO:0000256" key="5">
    <source>
        <dbReference type="ARBA" id="ARBA00022989"/>
    </source>
</evidence>
<keyword evidence="5 8" id="KW-1133">Transmembrane helix</keyword>
<dbReference type="EMBL" id="QCYY01001175">
    <property type="protein sequence ID" value="ROT79926.1"/>
    <property type="molecule type" value="Genomic_DNA"/>
</dbReference>
<evidence type="ECO:0000256" key="1">
    <source>
        <dbReference type="ARBA" id="ARBA00004651"/>
    </source>
</evidence>
<gene>
    <name evidence="11" type="ORF">C7M84_001343</name>
</gene>